<feature type="compositionally biased region" description="Basic and acidic residues" evidence="1">
    <location>
        <begin position="113"/>
        <end position="128"/>
    </location>
</feature>
<dbReference type="RefSeq" id="WP_188591100.1">
    <property type="nucleotide sequence ID" value="NZ_BMFU01000001.1"/>
</dbReference>
<dbReference type="EMBL" id="BMFU01000001">
    <property type="protein sequence ID" value="GGH43006.1"/>
    <property type="molecule type" value="Genomic_DNA"/>
</dbReference>
<feature type="region of interest" description="Disordered" evidence="1">
    <location>
        <begin position="98"/>
        <end position="158"/>
    </location>
</feature>
<dbReference type="Proteomes" id="UP000652153">
    <property type="component" value="Unassembled WGS sequence"/>
</dbReference>
<gene>
    <name evidence="2" type="ORF">GCM10008014_03590</name>
</gene>
<feature type="compositionally biased region" description="Polar residues" evidence="1">
    <location>
        <begin position="134"/>
        <end position="147"/>
    </location>
</feature>
<evidence type="ECO:0000313" key="3">
    <source>
        <dbReference type="Proteomes" id="UP000652153"/>
    </source>
</evidence>
<evidence type="ECO:0000256" key="1">
    <source>
        <dbReference type="SAM" id="MobiDB-lite"/>
    </source>
</evidence>
<sequence>MEPIIKHSQTYNHLGKLVGLRDRMQGSIHTLEGETRFDRIVLDNDTGNDPGKSMMLENAEATVFKMKREMVQDIHTQLNKVDHQIGELTKEINETASIASKQPHFKGNNSSEEQNRVELKGDRVKDDQADPNPSMIQNTIKSQAKETSSSSSFIDIQI</sequence>
<reference evidence="3" key="1">
    <citation type="journal article" date="2019" name="Int. J. Syst. Evol. Microbiol.">
        <title>The Global Catalogue of Microorganisms (GCM) 10K type strain sequencing project: providing services to taxonomists for standard genome sequencing and annotation.</title>
        <authorList>
            <consortium name="The Broad Institute Genomics Platform"/>
            <consortium name="The Broad Institute Genome Sequencing Center for Infectious Disease"/>
            <person name="Wu L."/>
            <person name="Ma J."/>
        </authorList>
    </citation>
    <scope>NUCLEOTIDE SEQUENCE [LARGE SCALE GENOMIC DNA]</scope>
    <source>
        <strain evidence="3">CGMCC 1.12770</strain>
    </source>
</reference>
<comment type="caution">
    <text evidence="2">The sequence shown here is derived from an EMBL/GenBank/DDBJ whole genome shotgun (WGS) entry which is preliminary data.</text>
</comment>
<evidence type="ECO:0000313" key="2">
    <source>
        <dbReference type="EMBL" id="GGH43006.1"/>
    </source>
</evidence>
<organism evidence="2 3">
    <name type="scientific">Paenibacillus silvae</name>
    <dbReference type="NCBI Taxonomy" id="1325358"/>
    <lineage>
        <taxon>Bacteria</taxon>
        <taxon>Bacillati</taxon>
        <taxon>Bacillota</taxon>
        <taxon>Bacilli</taxon>
        <taxon>Bacillales</taxon>
        <taxon>Paenibacillaceae</taxon>
        <taxon>Paenibacillus</taxon>
    </lineage>
</organism>
<protein>
    <submittedName>
        <fullName evidence="2">Uncharacterized protein</fullName>
    </submittedName>
</protein>
<name>A0ABQ1YY42_9BACL</name>
<proteinExistence type="predicted"/>
<accession>A0ABQ1YY42</accession>
<keyword evidence="3" id="KW-1185">Reference proteome</keyword>